<evidence type="ECO:0000313" key="3">
    <source>
        <dbReference type="EMBL" id="EFA76344.1"/>
    </source>
</evidence>
<comment type="caution">
    <text evidence="3">The sequence shown here is derived from an EMBL/GenBank/DDBJ whole genome shotgun (WGS) entry which is preliminary data.</text>
</comment>
<protein>
    <submittedName>
        <fullName evidence="3">Uncharacterized protein</fullName>
    </submittedName>
</protein>
<feature type="transmembrane region" description="Helical" evidence="2">
    <location>
        <begin position="110"/>
        <end position="130"/>
    </location>
</feature>
<dbReference type="AlphaFoldDB" id="D3BQC4"/>
<keyword evidence="2" id="KW-1133">Transmembrane helix</keyword>
<organism evidence="3 4">
    <name type="scientific">Heterostelium pallidum (strain ATCC 26659 / Pp 5 / PN500)</name>
    <name type="common">Cellular slime mold</name>
    <name type="synonym">Polysphondylium pallidum</name>
    <dbReference type="NCBI Taxonomy" id="670386"/>
    <lineage>
        <taxon>Eukaryota</taxon>
        <taxon>Amoebozoa</taxon>
        <taxon>Evosea</taxon>
        <taxon>Eumycetozoa</taxon>
        <taxon>Dictyostelia</taxon>
        <taxon>Acytosteliales</taxon>
        <taxon>Acytosteliaceae</taxon>
        <taxon>Heterostelium</taxon>
    </lineage>
</organism>
<proteinExistence type="predicted"/>
<dbReference type="RefSeq" id="XP_020428476.1">
    <property type="nucleotide sequence ID" value="XM_020580891.1"/>
</dbReference>
<feature type="compositionally biased region" description="Low complexity" evidence="1">
    <location>
        <begin position="55"/>
        <end position="75"/>
    </location>
</feature>
<evidence type="ECO:0000313" key="4">
    <source>
        <dbReference type="Proteomes" id="UP000001396"/>
    </source>
</evidence>
<evidence type="ECO:0000256" key="2">
    <source>
        <dbReference type="SAM" id="Phobius"/>
    </source>
</evidence>
<keyword evidence="2" id="KW-0472">Membrane</keyword>
<reference evidence="3 4" key="1">
    <citation type="journal article" date="2011" name="Genome Res.">
        <title>Phylogeny-wide analysis of social amoeba genomes highlights ancient origins for complex intercellular communication.</title>
        <authorList>
            <person name="Heidel A.J."/>
            <person name="Lawal H.M."/>
            <person name="Felder M."/>
            <person name="Schilde C."/>
            <person name="Helps N.R."/>
            <person name="Tunggal B."/>
            <person name="Rivero F."/>
            <person name="John U."/>
            <person name="Schleicher M."/>
            <person name="Eichinger L."/>
            <person name="Platzer M."/>
            <person name="Noegel A.A."/>
            <person name="Schaap P."/>
            <person name="Gloeckner G."/>
        </authorList>
    </citation>
    <scope>NUCLEOTIDE SEQUENCE [LARGE SCALE GENOMIC DNA]</scope>
    <source>
        <strain evidence="4">ATCC 26659 / Pp 5 / PN500</strain>
    </source>
</reference>
<feature type="region of interest" description="Disordered" evidence="1">
    <location>
        <begin position="49"/>
        <end position="75"/>
    </location>
</feature>
<dbReference type="FunCoup" id="D3BQC4">
    <property type="interactions" value="135"/>
</dbReference>
<gene>
    <name evidence="3" type="ORF">PPL_10109</name>
</gene>
<dbReference type="InParanoid" id="D3BQC4"/>
<accession>D3BQC4</accession>
<sequence>MTDNNFNDNNDTFTSNDNSNYNNLNDTNNIGPISTIIHFIRDTIGSDDDVKKKSTNTTTIDSSGTTSTDSPTGSSLIDRVESMLGIDDVDEDDKLIGSLFNIKPKRLNEVIFLLGGASLVSFALRTFLFGKTIRAIEIPDGNLTTFVLRNNRVTSLKRTILQNQPPLYPGVTIGVDDIKASAFIDPNFTEPITSNRDVRKLQDGGYVVWTKADFEIPRTSVALKALIKDRDLFIKYSNNSELDKIIRLISQFAMSDQSFIDNTETAGSNNNSNGGFKLYNILLWFTNSIKDTIFTKKNGDYKPNLDLQEPLSTDARDELIMRLLTQRGDDIIQLYRKYQHDINLFRYHLSHYYQTKCNINK</sequence>
<feature type="region of interest" description="Disordered" evidence="1">
    <location>
        <begin position="1"/>
        <end position="22"/>
    </location>
</feature>
<keyword evidence="4" id="KW-1185">Reference proteome</keyword>
<dbReference type="Proteomes" id="UP000001396">
    <property type="component" value="Unassembled WGS sequence"/>
</dbReference>
<keyword evidence="2" id="KW-0812">Transmembrane</keyword>
<name>D3BQC4_HETP5</name>
<evidence type="ECO:0000256" key="1">
    <source>
        <dbReference type="SAM" id="MobiDB-lite"/>
    </source>
</evidence>
<dbReference type="GeneID" id="31365580"/>
<dbReference type="EMBL" id="ADBJ01000047">
    <property type="protein sequence ID" value="EFA76344.1"/>
    <property type="molecule type" value="Genomic_DNA"/>
</dbReference>